<dbReference type="PANTHER" id="PTHR43133">
    <property type="entry name" value="RNA POLYMERASE ECF-TYPE SIGMA FACTO"/>
    <property type="match status" value="1"/>
</dbReference>
<evidence type="ECO:0000256" key="2">
    <source>
        <dbReference type="ARBA" id="ARBA00023015"/>
    </source>
</evidence>
<organism evidence="8 9">
    <name type="scientific">Pseudonocardia sulfidoxydans NBRC 16205</name>
    <dbReference type="NCBI Taxonomy" id="1223511"/>
    <lineage>
        <taxon>Bacteria</taxon>
        <taxon>Bacillati</taxon>
        <taxon>Actinomycetota</taxon>
        <taxon>Actinomycetes</taxon>
        <taxon>Pseudonocardiales</taxon>
        <taxon>Pseudonocardiaceae</taxon>
        <taxon>Pseudonocardia</taxon>
    </lineage>
</organism>
<dbReference type="InterPro" id="IPR039425">
    <property type="entry name" value="RNA_pol_sigma-70-like"/>
</dbReference>
<dbReference type="InterPro" id="IPR013324">
    <property type="entry name" value="RNA_pol_sigma_r3/r4-like"/>
</dbReference>
<evidence type="ECO:0000313" key="8">
    <source>
        <dbReference type="EMBL" id="GEL24021.1"/>
    </source>
</evidence>
<dbReference type="InterPro" id="IPR013325">
    <property type="entry name" value="RNA_pol_sigma_r2"/>
</dbReference>
<dbReference type="AlphaFoldDB" id="A0A511DGW1"/>
<accession>A0A511DGW1</accession>
<evidence type="ECO:0000256" key="1">
    <source>
        <dbReference type="ARBA" id="ARBA00010641"/>
    </source>
</evidence>
<dbReference type="GO" id="GO:0003677">
    <property type="term" value="F:DNA binding"/>
    <property type="evidence" value="ECO:0007669"/>
    <property type="project" value="UniProtKB-KW"/>
</dbReference>
<keyword evidence="4" id="KW-0238">DNA-binding</keyword>
<keyword evidence="3" id="KW-0731">Sigma factor</keyword>
<evidence type="ECO:0000259" key="6">
    <source>
        <dbReference type="Pfam" id="PF04542"/>
    </source>
</evidence>
<dbReference type="Proteomes" id="UP000321685">
    <property type="component" value="Unassembled WGS sequence"/>
</dbReference>
<dbReference type="InterPro" id="IPR007627">
    <property type="entry name" value="RNA_pol_sigma70_r2"/>
</dbReference>
<evidence type="ECO:0000259" key="7">
    <source>
        <dbReference type="Pfam" id="PF08281"/>
    </source>
</evidence>
<dbReference type="Gene3D" id="1.10.1740.10">
    <property type="match status" value="1"/>
</dbReference>
<dbReference type="CDD" id="cd06171">
    <property type="entry name" value="Sigma70_r4"/>
    <property type="match status" value="1"/>
</dbReference>
<dbReference type="Pfam" id="PF08281">
    <property type="entry name" value="Sigma70_r4_2"/>
    <property type="match status" value="1"/>
</dbReference>
<sequence length="327" mass="33764">MTTAAAAPLPLLDAHVVDADILGPDTFGPDALGPVIAVSIPAPRAPEPDRVSVVVPDTVTDAVTDDAVTDAVTDDAVTDAVTDDAVTDAVADDAVTDDGVTDAADDEPHGPAEMIEALVGDAVGGDTRARDALLSVIHPMVLRYCRARLGRQECVVGAAEDVAQDVCLAVVRALPNYTVKGLSFRAFVYGIAAHKVTDAFRAIGRNRSEPVPDVPDSVSGAEGPEHRALAVELGERLGELLHTLTPRQREVIVLRVAVGLSAEETAHAVGSTPGAVRVTQHRALTRLRQVLVEHEAAATVAGSPLGRAVAAAAAEPGVEGEPDFRVG</sequence>
<dbReference type="InterPro" id="IPR014284">
    <property type="entry name" value="RNA_pol_sigma-70_dom"/>
</dbReference>
<protein>
    <recommendedName>
        <fullName evidence="10">RNA polymerase sigma factor ShbA</fullName>
    </recommendedName>
</protein>
<proteinExistence type="inferred from homology"/>
<reference evidence="8 9" key="1">
    <citation type="submission" date="2019-07" db="EMBL/GenBank/DDBJ databases">
        <title>Whole genome shotgun sequence of Pseudonocardia sulfidoxydans NBRC 16205.</title>
        <authorList>
            <person name="Hosoyama A."/>
            <person name="Uohara A."/>
            <person name="Ohji S."/>
            <person name="Ichikawa N."/>
        </authorList>
    </citation>
    <scope>NUCLEOTIDE SEQUENCE [LARGE SCALE GENOMIC DNA]</scope>
    <source>
        <strain evidence="8 9">NBRC 16205</strain>
    </source>
</reference>
<keyword evidence="9" id="KW-1185">Reference proteome</keyword>
<evidence type="ECO:0000313" key="9">
    <source>
        <dbReference type="Proteomes" id="UP000321685"/>
    </source>
</evidence>
<comment type="similarity">
    <text evidence="1">Belongs to the sigma-70 factor family. ECF subfamily.</text>
</comment>
<evidence type="ECO:0000256" key="3">
    <source>
        <dbReference type="ARBA" id="ARBA00023082"/>
    </source>
</evidence>
<dbReference type="SUPFAM" id="SSF88659">
    <property type="entry name" value="Sigma3 and sigma4 domains of RNA polymerase sigma factors"/>
    <property type="match status" value="1"/>
</dbReference>
<dbReference type="InterPro" id="IPR036388">
    <property type="entry name" value="WH-like_DNA-bd_sf"/>
</dbReference>
<name>A0A511DGW1_9PSEU</name>
<dbReference type="Gene3D" id="1.10.10.10">
    <property type="entry name" value="Winged helix-like DNA-binding domain superfamily/Winged helix DNA-binding domain"/>
    <property type="match status" value="1"/>
</dbReference>
<evidence type="ECO:0008006" key="10">
    <source>
        <dbReference type="Google" id="ProtNLM"/>
    </source>
</evidence>
<evidence type="ECO:0000256" key="4">
    <source>
        <dbReference type="ARBA" id="ARBA00023125"/>
    </source>
</evidence>
<dbReference type="PANTHER" id="PTHR43133:SF58">
    <property type="entry name" value="ECF RNA POLYMERASE SIGMA FACTOR SIGD"/>
    <property type="match status" value="1"/>
</dbReference>
<dbReference type="NCBIfam" id="TIGR02937">
    <property type="entry name" value="sigma70-ECF"/>
    <property type="match status" value="1"/>
</dbReference>
<dbReference type="NCBIfam" id="NF007230">
    <property type="entry name" value="PRK09648.1"/>
    <property type="match status" value="1"/>
</dbReference>
<dbReference type="Pfam" id="PF04542">
    <property type="entry name" value="Sigma70_r2"/>
    <property type="match status" value="1"/>
</dbReference>
<gene>
    <name evidence="8" type="ORF">PSU4_29750</name>
</gene>
<dbReference type="GO" id="GO:0006352">
    <property type="term" value="P:DNA-templated transcription initiation"/>
    <property type="evidence" value="ECO:0007669"/>
    <property type="project" value="InterPro"/>
</dbReference>
<evidence type="ECO:0000256" key="5">
    <source>
        <dbReference type="ARBA" id="ARBA00023163"/>
    </source>
</evidence>
<dbReference type="InterPro" id="IPR013249">
    <property type="entry name" value="RNA_pol_sigma70_r4_t2"/>
</dbReference>
<feature type="domain" description="RNA polymerase sigma-70 region 2" evidence="6">
    <location>
        <begin position="138"/>
        <end position="203"/>
    </location>
</feature>
<feature type="domain" description="RNA polymerase sigma factor 70 region 4 type 2" evidence="7">
    <location>
        <begin position="235"/>
        <end position="287"/>
    </location>
</feature>
<dbReference type="SUPFAM" id="SSF88946">
    <property type="entry name" value="Sigma2 domain of RNA polymerase sigma factors"/>
    <property type="match status" value="1"/>
</dbReference>
<keyword evidence="2" id="KW-0805">Transcription regulation</keyword>
<comment type="caution">
    <text evidence="8">The sequence shown here is derived from an EMBL/GenBank/DDBJ whole genome shotgun (WGS) entry which is preliminary data.</text>
</comment>
<dbReference type="GO" id="GO:0016987">
    <property type="term" value="F:sigma factor activity"/>
    <property type="evidence" value="ECO:0007669"/>
    <property type="project" value="UniProtKB-KW"/>
</dbReference>
<keyword evidence="5" id="KW-0804">Transcription</keyword>
<dbReference type="EMBL" id="BJVJ01000027">
    <property type="protein sequence ID" value="GEL24021.1"/>
    <property type="molecule type" value="Genomic_DNA"/>
</dbReference>